<dbReference type="EMBL" id="MU251438">
    <property type="protein sequence ID" value="KAG9235219.1"/>
    <property type="molecule type" value="Genomic_DNA"/>
</dbReference>
<feature type="domain" description="RING-type" evidence="2">
    <location>
        <begin position="213"/>
        <end position="265"/>
    </location>
</feature>
<dbReference type="SUPFAM" id="SSF57850">
    <property type="entry name" value="RING/U-box"/>
    <property type="match status" value="1"/>
</dbReference>
<keyword evidence="1" id="KW-0862">Zinc</keyword>
<proteinExistence type="predicted"/>
<reference evidence="3" key="1">
    <citation type="journal article" date="2021" name="IMA Fungus">
        <title>Genomic characterization of three marine fungi, including Emericellopsis atlantica sp. nov. with signatures of a generalist lifestyle and marine biomass degradation.</title>
        <authorList>
            <person name="Hagestad O.C."/>
            <person name="Hou L."/>
            <person name="Andersen J.H."/>
            <person name="Hansen E.H."/>
            <person name="Altermark B."/>
            <person name="Li C."/>
            <person name="Kuhnert E."/>
            <person name="Cox R.J."/>
            <person name="Crous P.W."/>
            <person name="Spatafora J.W."/>
            <person name="Lail K."/>
            <person name="Amirebrahimi M."/>
            <person name="Lipzen A."/>
            <person name="Pangilinan J."/>
            <person name="Andreopoulos W."/>
            <person name="Hayes R.D."/>
            <person name="Ng V."/>
            <person name="Grigoriev I.V."/>
            <person name="Jackson S.A."/>
            <person name="Sutton T.D.S."/>
            <person name="Dobson A.D.W."/>
            <person name="Rama T."/>
        </authorList>
    </citation>
    <scope>NUCLEOTIDE SEQUENCE</scope>
    <source>
        <strain evidence="3">TRa018bII</strain>
    </source>
</reference>
<keyword evidence="1" id="KW-0863">Zinc-finger</keyword>
<evidence type="ECO:0000259" key="2">
    <source>
        <dbReference type="PROSITE" id="PS50089"/>
    </source>
</evidence>
<protein>
    <recommendedName>
        <fullName evidence="2">RING-type domain-containing protein</fullName>
    </recommendedName>
</protein>
<organism evidence="3 4">
    <name type="scientific">Amylocarpus encephaloides</name>
    <dbReference type="NCBI Taxonomy" id="45428"/>
    <lineage>
        <taxon>Eukaryota</taxon>
        <taxon>Fungi</taxon>
        <taxon>Dikarya</taxon>
        <taxon>Ascomycota</taxon>
        <taxon>Pezizomycotina</taxon>
        <taxon>Leotiomycetes</taxon>
        <taxon>Helotiales</taxon>
        <taxon>Helotiales incertae sedis</taxon>
        <taxon>Amylocarpus</taxon>
    </lineage>
</organism>
<keyword evidence="4" id="KW-1185">Reference proteome</keyword>
<dbReference type="GO" id="GO:0008270">
    <property type="term" value="F:zinc ion binding"/>
    <property type="evidence" value="ECO:0007669"/>
    <property type="project" value="UniProtKB-KW"/>
</dbReference>
<sequence>MCNLYLCHVTCVEFTDEVERALASSNPTEHWRPHCPGGRTGDPEACTCPGGYKTITRDDERLCASICFHYNILFESTPGVLRSRMLDLPVEDWRRARAIHTATYQSLGRLHGNSQFFRSACSTDTKRAVDPDDLHWLLALQQELVVADCMRALQGPSVTNTPQAAHERNLRRCLLDKIERFVVNEAERRLLARQRRSAISYLPVADEGLKSPCPICRQAFRGADDAPLSDHACVEPVELCCEHVFGRCCVAAAAQDGYLDCPLCRRRFERKAWVLPDEPDRSGDDERFFRPPWLARLRGALQGLLPE</sequence>
<comment type="caution">
    <text evidence="3">The sequence shown here is derived from an EMBL/GenBank/DDBJ whole genome shotgun (WGS) entry which is preliminary data.</text>
</comment>
<dbReference type="PROSITE" id="PS50089">
    <property type="entry name" value="ZF_RING_2"/>
    <property type="match status" value="1"/>
</dbReference>
<dbReference type="OrthoDB" id="3524141at2759"/>
<accession>A0A9P7YJW0</accession>
<dbReference type="Gene3D" id="3.30.40.10">
    <property type="entry name" value="Zinc/RING finger domain, C3HC4 (zinc finger)"/>
    <property type="match status" value="1"/>
</dbReference>
<evidence type="ECO:0000313" key="3">
    <source>
        <dbReference type="EMBL" id="KAG9235219.1"/>
    </source>
</evidence>
<dbReference type="Proteomes" id="UP000824998">
    <property type="component" value="Unassembled WGS sequence"/>
</dbReference>
<evidence type="ECO:0000256" key="1">
    <source>
        <dbReference type="PROSITE-ProRule" id="PRU00175"/>
    </source>
</evidence>
<dbReference type="InterPro" id="IPR013083">
    <property type="entry name" value="Znf_RING/FYVE/PHD"/>
</dbReference>
<evidence type="ECO:0000313" key="4">
    <source>
        <dbReference type="Proteomes" id="UP000824998"/>
    </source>
</evidence>
<dbReference type="InterPro" id="IPR001841">
    <property type="entry name" value="Znf_RING"/>
</dbReference>
<gene>
    <name evidence="3" type="ORF">BJ875DRAFT_440547</name>
</gene>
<dbReference type="AlphaFoldDB" id="A0A9P7YJW0"/>
<keyword evidence="1" id="KW-0479">Metal-binding</keyword>
<name>A0A9P7YJW0_9HELO</name>